<dbReference type="RefSeq" id="WP_045048769.1">
    <property type="nucleotide sequence ID" value="NZ_CP114058.1"/>
</dbReference>
<dbReference type="PANTHER" id="PTHR11895:SF76">
    <property type="entry name" value="INDOLEACETAMIDE HYDROLASE"/>
    <property type="match status" value="1"/>
</dbReference>
<gene>
    <name evidence="2" type="ORF">O1V66_17985</name>
</gene>
<evidence type="ECO:0000259" key="1">
    <source>
        <dbReference type="Pfam" id="PF01425"/>
    </source>
</evidence>
<dbReference type="InterPro" id="IPR036928">
    <property type="entry name" value="AS_sf"/>
</dbReference>
<dbReference type="Proteomes" id="UP001164712">
    <property type="component" value="Chromosome"/>
</dbReference>
<accession>A0ABY7HP93</accession>
<feature type="domain" description="Amidase" evidence="1">
    <location>
        <begin position="25"/>
        <end position="455"/>
    </location>
</feature>
<proteinExistence type="predicted"/>
<dbReference type="SUPFAM" id="SSF75304">
    <property type="entry name" value="Amidase signature (AS) enzymes"/>
    <property type="match status" value="1"/>
</dbReference>
<evidence type="ECO:0000313" key="3">
    <source>
        <dbReference type="Proteomes" id="UP001164712"/>
    </source>
</evidence>
<organism evidence="2 3">
    <name type="scientific">Rouxiella chamberiensis</name>
    <dbReference type="NCBI Taxonomy" id="1513468"/>
    <lineage>
        <taxon>Bacteria</taxon>
        <taxon>Pseudomonadati</taxon>
        <taxon>Pseudomonadota</taxon>
        <taxon>Gammaproteobacteria</taxon>
        <taxon>Enterobacterales</taxon>
        <taxon>Yersiniaceae</taxon>
        <taxon>Rouxiella</taxon>
    </lineage>
</organism>
<dbReference type="InterPro" id="IPR000120">
    <property type="entry name" value="Amidase"/>
</dbReference>
<dbReference type="Pfam" id="PF01425">
    <property type="entry name" value="Amidase"/>
    <property type="match status" value="1"/>
</dbReference>
<reference evidence="2" key="1">
    <citation type="submission" date="2022-12" db="EMBL/GenBank/DDBJ databases">
        <title>Complete genome sequence of an Australian strain of Rouxiella badensis DAR84756 and resolution of the R. badensis DSM100043 and R. chamberiensis DSM28324 genomes.</title>
        <authorList>
            <person name="Paul S."/>
            <person name="Anderson P.J."/>
            <person name="Maynard G."/>
            <person name="Dyall-Smith M."/>
            <person name="Kudinha T."/>
        </authorList>
    </citation>
    <scope>NUCLEOTIDE SEQUENCE</scope>
    <source>
        <strain evidence="2">DSM 28324</strain>
    </source>
</reference>
<dbReference type="EMBL" id="CP114058">
    <property type="protein sequence ID" value="WAT00716.1"/>
    <property type="molecule type" value="Genomic_DNA"/>
</dbReference>
<dbReference type="Gene3D" id="3.90.1300.10">
    <property type="entry name" value="Amidase signature (AS) domain"/>
    <property type="match status" value="1"/>
</dbReference>
<dbReference type="PANTHER" id="PTHR11895">
    <property type="entry name" value="TRANSAMIDASE"/>
    <property type="match status" value="1"/>
</dbReference>
<keyword evidence="3" id="KW-1185">Reference proteome</keyword>
<protein>
    <submittedName>
        <fullName evidence="2">Amidase family protein</fullName>
    </submittedName>
</protein>
<name>A0ABY7HP93_9GAMM</name>
<sequence length="500" mass="54071">MTELCDLSATEARSLIGQKQISPVELTESCIRRIEEVNPAVNAVVAHDFAAARAQARQQEQAVVRGETLGPLHGLPLGVKDMIDAAGLPTSCGSLSRKDYLPEKDERLVRVLREAGANVLGKTNVPEWGAGGNSRNPVYGTTGNPFDTTKSAAGSSGGSAAGLASGMFPIATGSDTGGSLRNPAAFNGVVGFRPTAGLIPAEKRGTAWLQISTLGPMARTVEDVATLFTVMMGEDKSDPLAHTVHGRTMRHAREFTPIAPLDLSAQRVALTTDFGFAPTETGVAETFIEKTGRFKQVFKCAEFATPDCSGTDEAFEKIRSLMFLTGTRELYQRDPNQVGENVRLNVEEGLRYTAQDIARGLDLQTQIYRRWQLFFDDYDFMLSPSVTISPRPWTELYPKEINGQATRTYYHWLALAYASTIAGLPSVSLPVGVDQYGMPFGLQIIGPRGGDVQLLRMAYALQEQLKGSPSTARPVPDIAALKRARPIADMPDFYLPVGQG</sequence>
<dbReference type="InterPro" id="IPR023631">
    <property type="entry name" value="Amidase_dom"/>
</dbReference>
<evidence type="ECO:0000313" key="2">
    <source>
        <dbReference type="EMBL" id="WAT00716.1"/>
    </source>
</evidence>